<dbReference type="SUPFAM" id="SSF89796">
    <property type="entry name" value="CoA-transferase family III (CaiB/BaiF)"/>
    <property type="match status" value="1"/>
</dbReference>
<gene>
    <name evidence="2" type="ORF">C496_16242</name>
</gene>
<name>L9VRU0_9EURY</name>
<feature type="compositionally biased region" description="Basic and acidic residues" evidence="1">
    <location>
        <begin position="15"/>
        <end position="44"/>
    </location>
</feature>
<evidence type="ECO:0000256" key="1">
    <source>
        <dbReference type="SAM" id="MobiDB-lite"/>
    </source>
</evidence>
<dbReference type="Gene3D" id="3.40.50.10540">
    <property type="entry name" value="Crotonobetainyl-coa:carnitine coa-transferase, domain 1"/>
    <property type="match status" value="1"/>
</dbReference>
<reference evidence="2 3" key="1">
    <citation type="journal article" date="2014" name="PLoS Genet.">
        <title>Phylogenetically driven sequencing of extremely halophilic archaea reveals strategies for static and dynamic osmo-response.</title>
        <authorList>
            <person name="Becker E.A."/>
            <person name="Seitzer P.M."/>
            <person name="Tritt A."/>
            <person name="Larsen D."/>
            <person name="Krusor M."/>
            <person name="Yao A.I."/>
            <person name="Wu D."/>
            <person name="Madern D."/>
            <person name="Eisen J.A."/>
            <person name="Darling A.E."/>
            <person name="Facciotti M.T."/>
        </authorList>
    </citation>
    <scope>NUCLEOTIDE SEQUENCE [LARGE SCALE GENOMIC DNA]</scope>
    <source>
        <strain evidence="2 3">GA33</strain>
    </source>
</reference>
<feature type="compositionally biased region" description="Low complexity" evidence="1">
    <location>
        <begin position="49"/>
        <end position="60"/>
    </location>
</feature>
<organism evidence="2 3">
    <name type="scientific">Natronorubrum tibetense GA33</name>
    <dbReference type="NCBI Taxonomy" id="1114856"/>
    <lineage>
        <taxon>Archaea</taxon>
        <taxon>Methanobacteriati</taxon>
        <taxon>Methanobacteriota</taxon>
        <taxon>Stenosarchaea group</taxon>
        <taxon>Halobacteria</taxon>
        <taxon>Halobacteriales</taxon>
        <taxon>Natrialbaceae</taxon>
        <taxon>Natronorubrum</taxon>
    </lineage>
</organism>
<dbReference type="GO" id="GO:0016740">
    <property type="term" value="F:transferase activity"/>
    <property type="evidence" value="ECO:0007669"/>
    <property type="project" value="UniProtKB-KW"/>
</dbReference>
<dbReference type="InterPro" id="IPR044855">
    <property type="entry name" value="CoA-Trfase_III_dom3_sf"/>
</dbReference>
<sequence>MTILQDENAPCTPVRDVETLVDHPHIETRGMVAEMEHPELESSSRRLTRSTSPRSRPTRTANHLVSANTLRRYLRNSGSTSPSATDFRRTGSSNVNRRLRVEKREIL</sequence>
<evidence type="ECO:0000313" key="3">
    <source>
        <dbReference type="Proteomes" id="UP000011599"/>
    </source>
</evidence>
<evidence type="ECO:0000313" key="2">
    <source>
        <dbReference type="EMBL" id="ELY38958.1"/>
    </source>
</evidence>
<dbReference type="InterPro" id="IPR023606">
    <property type="entry name" value="CoA-Trfase_III_dom_1_sf"/>
</dbReference>
<keyword evidence="2" id="KW-0808">Transferase</keyword>
<dbReference type="Proteomes" id="UP000011599">
    <property type="component" value="Unassembled WGS sequence"/>
</dbReference>
<accession>L9VRU0</accession>
<dbReference type="AlphaFoldDB" id="L9VRU0"/>
<dbReference type="InterPro" id="IPR003673">
    <property type="entry name" value="CoA-Trfase_fam_III"/>
</dbReference>
<keyword evidence="3" id="KW-1185">Reference proteome</keyword>
<proteinExistence type="predicted"/>
<feature type="compositionally biased region" description="Polar residues" evidence="1">
    <location>
        <begin position="76"/>
        <end position="96"/>
    </location>
</feature>
<comment type="caution">
    <text evidence="2">The sequence shown here is derived from an EMBL/GenBank/DDBJ whole genome shotgun (WGS) entry which is preliminary data.</text>
</comment>
<dbReference type="EMBL" id="AOHW01000040">
    <property type="protein sequence ID" value="ELY38958.1"/>
    <property type="molecule type" value="Genomic_DNA"/>
</dbReference>
<dbReference type="Pfam" id="PF02515">
    <property type="entry name" value="CoA_transf_3"/>
    <property type="match status" value="1"/>
</dbReference>
<protein>
    <submittedName>
        <fullName evidence="2">Crotonobetainyl-CoA:carnitine CoA-transferase /alpha-methylacyl-CoA racemase 1</fullName>
    </submittedName>
</protein>
<feature type="region of interest" description="Disordered" evidence="1">
    <location>
        <begin position="1"/>
        <end position="107"/>
    </location>
</feature>
<dbReference type="Gene3D" id="3.30.1540.10">
    <property type="entry name" value="formyl-coa transferase, domain 3"/>
    <property type="match status" value="1"/>
</dbReference>